<dbReference type="Proteomes" id="UP000814385">
    <property type="component" value="Unassembled WGS sequence"/>
</dbReference>
<gene>
    <name evidence="2" type="ORF">HOP52_04260</name>
</gene>
<feature type="signal peptide" evidence="1">
    <location>
        <begin position="1"/>
        <end position="28"/>
    </location>
</feature>
<protein>
    <submittedName>
        <fullName evidence="2">DUF1329 domain-containing protein</fullName>
    </submittedName>
</protein>
<dbReference type="CDD" id="cd16329">
    <property type="entry name" value="LolA_like"/>
    <property type="match status" value="1"/>
</dbReference>
<comment type="caution">
    <text evidence="2">The sequence shown here is derived from an EMBL/GenBank/DDBJ whole genome shotgun (WGS) entry which is preliminary data.</text>
</comment>
<feature type="chain" id="PRO_5045130144" evidence="1">
    <location>
        <begin position="29"/>
        <end position="445"/>
    </location>
</feature>
<proteinExistence type="predicted"/>
<evidence type="ECO:0000313" key="2">
    <source>
        <dbReference type="EMBL" id="MCG6656991.1"/>
    </source>
</evidence>
<dbReference type="RefSeq" id="WP_238976031.1">
    <property type="nucleotide sequence ID" value="NZ_JABFUC010000003.1"/>
</dbReference>
<name>A0ABS9P5D7_9GAMM</name>
<dbReference type="Pfam" id="PF07044">
    <property type="entry name" value="DUF1329"/>
    <property type="match status" value="1"/>
</dbReference>
<reference evidence="2 3" key="1">
    <citation type="submission" date="2020-05" db="EMBL/GenBank/DDBJ databases">
        <title>Comparative genomic analysis of denitrifying bacteria from Halomonas genus.</title>
        <authorList>
            <person name="Wang L."/>
            <person name="Shao Z."/>
        </authorList>
    </citation>
    <scope>NUCLEOTIDE SEQUENCE [LARGE SCALE GENOMIC DNA]</scope>
    <source>
        <strain evidence="2 3">A4</strain>
    </source>
</reference>
<evidence type="ECO:0000313" key="3">
    <source>
        <dbReference type="Proteomes" id="UP000814385"/>
    </source>
</evidence>
<dbReference type="Gene3D" id="2.50.20.10">
    <property type="entry name" value="Lipoprotein localisation LolA/LolB/LppX"/>
    <property type="match status" value="1"/>
</dbReference>
<evidence type="ECO:0000256" key="1">
    <source>
        <dbReference type="SAM" id="SignalP"/>
    </source>
</evidence>
<accession>A0ABS9P5D7</accession>
<sequence>MSGQHSTKHHLMATLLATSIALPLCAQAAVPPEVAAQLGANLTPFGAEGSGNKSGTIPAWSPEPMSLDQVMQDQPRLAISSTNYRQHADQLSAGMKAMFEKYPDSFKMNVYPTRRTHHMPQWIYDNTLKNATEAILVDGGNGVDNAFGGVPFPIPQQGEEVIWNHVLRWRGLGHESDVATYTVYPNGNITETSNSVVETVSYYDRSLKDNFNGMVGYYYQETTAPSRRSGELLLIHEPLNQAAEPRNAWQYIPGQRRVRRAPTVAYDTPVPTANGINVYDEVYQFNGALDRYDWQLVGKQELYIPYNDNRFINALSEGVAPSALFPANHPNPDYKRWELHRVWVVEANLTEGQRHAYAKRRFYVDEDSWQIVMSESYDGRGDLWKVNYASPYYHGELPGVAVAGHIHQDLLSGNYVVDQYVHHNFTAGRSDEFYSPQNMRRQARR</sequence>
<dbReference type="EMBL" id="JABFUC010000003">
    <property type="protein sequence ID" value="MCG6656991.1"/>
    <property type="molecule type" value="Genomic_DNA"/>
</dbReference>
<dbReference type="InterPro" id="IPR010752">
    <property type="entry name" value="DUF1329"/>
</dbReference>
<organism evidence="2 3">
    <name type="scientific">Billgrantia campisalis</name>
    <dbReference type="NCBI Taxonomy" id="74661"/>
    <lineage>
        <taxon>Bacteria</taxon>
        <taxon>Pseudomonadati</taxon>
        <taxon>Pseudomonadota</taxon>
        <taxon>Gammaproteobacteria</taxon>
        <taxon>Oceanospirillales</taxon>
        <taxon>Halomonadaceae</taxon>
        <taxon>Billgrantia</taxon>
    </lineage>
</organism>
<keyword evidence="3" id="KW-1185">Reference proteome</keyword>
<keyword evidence="1" id="KW-0732">Signal</keyword>